<dbReference type="EC" id="1.-.-.-" evidence="19"/>
<keyword evidence="8 18" id="KW-0521">NADP</keyword>
<dbReference type="GO" id="GO:0004499">
    <property type="term" value="F:N,N-dimethylaniline monooxygenase activity"/>
    <property type="evidence" value="ECO:0007669"/>
    <property type="project" value="UniProtKB-UniRule"/>
</dbReference>
<keyword evidence="10 18" id="KW-0560">Oxidoreductase</keyword>
<organism evidence="20 21">
    <name type="scientific">Oedothorax gibbosus</name>
    <dbReference type="NCBI Taxonomy" id="931172"/>
    <lineage>
        <taxon>Eukaryota</taxon>
        <taxon>Metazoa</taxon>
        <taxon>Ecdysozoa</taxon>
        <taxon>Arthropoda</taxon>
        <taxon>Chelicerata</taxon>
        <taxon>Arachnida</taxon>
        <taxon>Araneae</taxon>
        <taxon>Araneomorphae</taxon>
        <taxon>Entelegynae</taxon>
        <taxon>Araneoidea</taxon>
        <taxon>Linyphiidae</taxon>
        <taxon>Erigoninae</taxon>
        <taxon>Oedothorax</taxon>
    </lineage>
</organism>
<evidence type="ECO:0000313" key="20">
    <source>
        <dbReference type="EMBL" id="KAG8192477.1"/>
    </source>
</evidence>
<comment type="cofactor">
    <cofactor evidence="1 18 19">
        <name>FAD</name>
        <dbReference type="ChEBI" id="CHEBI:57692"/>
    </cofactor>
</comment>
<dbReference type="GO" id="GO:0005789">
    <property type="term" value="C:endoplasmic reticulum membrane"/>
    <property type="evidence" value="ECO:0007669"/>
    <property type="project" value="UniProtKB-SubCell"/>
</dbReference>
<dbReference type="Gene3D" id="3.50.50.60">
    <property type="entry name" value="FAD/NAD(P)-binding domain"/>
    <property type="match status" value="4"/>
</dbReference>
<evidence type="ECO:0000256" key="13">
    <source>
        <dbReference type="ARBA" id="ARBA00045957"/>
    </source>
</evidence>
<keyword evidence="12 18" id="KW-0472">Membrane</keyword>
<evidence type="ECO:0000256" key="17">
    <source>
        <dbReference type="ARBA" id="ARBA00049443"/>
    </source>
</evidence>
<evidence type="ECO:0000256" key="6">
    <source>
        <dbReference type="ARBA" id="ARBA00022824"/>
    </source>
</evidence>
<dbReference type="SUPFAM" id="SSF51905">
    <property type="entry name" value="FAD/NAD(P)-binding domain"/>
    <property type="match status" value="2"/>
</dbReference>
<comment type="catalytic activity">
    <reaction evidence="14">
        <text>hypotaurine + NADH + O2 + H(+) = taurine + NAD(+) + H2O</text>
        <dbReference type="Rhea" id="RHEA:74111"/>
        <dbReference type="ChEBI" id="CHEBI:15377"/>
        <dbReference type="ChEBI" id="CHEBI:15378"/>
        <dbReference type="ChEBI" id="CHEBI:15379"/>
        <dbReference type="ChEBI" id="CHEBI:57540"/>
        <dbReference type="ChEBI" id="CHEBI:57853"/>
        <dbReference type="ChEBI" id="CHEBI:57945"/>
        <dbReference type="ChEBI" id="CHEBI:507393"/>
        <dbReference type="EC" id="1.14.13.8"/>
    </reaction>
    <physiologicalReaction direction="left-to-right" evidence="14">
        <dbReference type="Rhea" id="RHEA:74112"/>
    </physiologicalReaction>
</comment>
<evidence type="ECO:0000256" key="3">
    <source>
        <dbReference type="ARBA" id="ARBA00009183"/>
    </source>
</evidence>
<dbReference type="AlphaFoldDB" id="A0AAV6V795"/>
<protein>
    <recommendedName>
        <fullName evidence="19">Flavin-containing monooxygenase</fullName>
        <ecNumber evidence="19">1.-.-.-</ecNumber>
    </recommendedName>
</protein>
<dbReference type="GO" id="GO:0034899">
    <property type="term" value="F:trimethylamine monooxygenase activity"/>
    <property type="evidence" value="ECO:0007669"/>
    <property type="project" value="UniProtKB-EC"/>
</dbReference>
<evidence type="ECO:0000256" key="16">
    <source>
        <dbReference type="ARBA" id="ARBA00048088"/>
    </source>
</evidence>
<dbReference type="GO" id="GO:0050660">
    <property type="term" value="F:flavin adenine dinucleotide binding"/>
    <property type="evidence" value="ECO:0007669"/>
    <property type="project" value="InterPro"/>
</dbReference>
<evidence type="ECO:0000313" key="21">
    <source>
        <dbReference type="Proteomes" id="UP000827092"/>
    </source>
</evidence>
<dbReference type="InterPro" id="IPR000960">
    <property type="entry name" value="Flavin_mOase"/>
</dbReference>
<dbReference type="InterPro" id="IPR020946">
    <property type="entry name" value="Flavin_mOase-like"/>
</dbReference>
<evidence type="ECO:0000256" key="15">
    <source>
        <dbReference type="ARBA" id="ARBA00048041"/>
    </source>
</evidence>
<dbReference type="PANTHER" id="PTHR23023">
    <property type="entry name" value="DIMETHYLANILINE MONOOXYGENASE"/>
    <property type="match status" value="1"/>
</dbReference>
<dbReference type="GO" id="GO:0050661">
    <property type="term" value="F:NADP binding"/>
    <property type="evidence" value="ECO:0007669"/>
    <property type="project" value="InterPro"/>
</dbReference>
<evidence type="ECO:0000256" key="14">
    <source>
        <dbReference type="ARBA" id="ARBA00047338"/>
    </source>
</evidence>
<dbReference type="PRINTS" id="PR00370">
    <property type="entry name" value="FMOXYGENASE"/>
</dbReference>
<keyword evidence="9" id="KW-1133">Transmembrane helix</keyword>
<dbReference type="PIRSF" id="PIRSF000332">
    <property type="entry name" value="FMO"/>
    <property type="match status" value="1"/>
</dbReference>
<dbReference type="InterPro" id="IPR036188">
    <property type="entry name" value="FAD/NAD-bd_sf"/>
</dbReference>
<gene>
    <name evidence="20" type="ORF">JTE90_018005</name>
</gene>
<comment type="caution">
    <text evidence="20">The sequence shown here is derived from an EMBL/GenBank/DDBJ whole genome shotgun (WGS) entry which is preliminary data.</text>
</comment>
<comment type="catalytic activity">
    <reaction evidence="16">
        <text>trimethylamine + NADPH + O2 = trimethylamine N-oxide + NADP(+) + H2O</text>
        <dbReference type="Rhea" id="RHEA:31979"/>
        <dbReference type="ChEBI" id="CHEBI:15377"/>
        <dbReference type="ChEBI" id="CHEBI:15379"/>
        <dbReference type="ChEBI" id="CHEBI:15724"/>
        <dbReference type="ChEBI" id="CHEBI:57783"/>
        <dbReference type="ChEBI" id="CHEBI:58349"/>
        <dbReference type="ChEBI" id="CHEBI:58389"/>
        <dbReference type="EC" id="1.14.13.148"/>
    </reaction>
    <physiologicalReaction direction="left-to-right" evidence="16">
        <dbReference type="Rhea" id="RHEA:31980"/>
    </physiologicalReaction>
</comment>
<sequence length="519" mass="58135">MVEETQPQAKLVAVIGAGASGLATIKSLKEQGFYVVCYEKTDDLGGLWKYREEDIDGVASVMKSTVTNISKELMAFSDFPPPRAFPNFMSHKYVSKYLEKYAEAFDLLRHIKYRHEVMRILPTADNYRTGRWEMAIKDNAKNRVLVEVFDGVAVCVGRFGFPKVPSFPSLETFKGKVVHTHNVKSAEPFKDQTVLVIGAGNSGADAAVCVSSVAERVFLSSRQGTWVVQRPGPKGLPADLDHNSRVVSTAFQRLPKKLVFWYMEKQVNKNFNHNTYHLKPAHRFLTKRPTVNDHLGSKILSGDVTLKGSVKHFTETGVVFRGENDATEIDVVIMATGYQLKIPFLNDIIFQVIGDHVPLYKHVFPPHLTVPSLAIIGMVQVFGGVLPVCEMQARWFASVLSNKVPFPDKGDIINEIALNTENETKLLHTSARNSMHVYPIPYMDELAELLGVKPNFKKMILSDPKLCWACVMGPCLPYQYRLEGPNAWTGAKDAILKCKERVLAPLSTRYETRHSYVSA</sequence>
<evidence type="ECO:0000256" key="4">
    <source>
        <dbReference type="ARBA" id="ARBA00022630"/>
    </source>
</evidence>
<dbReference type="Proteomes" id="UP000827092">
    <property type="component" value="Unassembled WGS sequence"/>
</dbReference>
<keyword evidence="11 18" id="KW-0503">Monooxygenase</keyword>
<comment type="catalytic activity">
    <reaction evidence="17">
        <text>N,N-dimethylaniline + NADPH + O2 + H(+) = N,N-dimethylaniline N-oxide + NADP(+) + H2O</text>
        <dbReference type="Rhea" id="RHEA:24468"/>
        <dbReference type="ChEBI" id="CHEBI:15377"/>
        <dbReference type="ChEBI" id="CHEBI:15378"/>
        <dbReference type="ChEBI" id="CHEBI:15379"/>
        <dbReference type="ChEBI" id="CHEBI:16269"/>
        <dbReference type="ChEBI" id="CHEBI:17735"/>
        <dbReference type="ChEBI" id="CHEBI:57783"/>
        <dbReference type="ChEBI" id="CHEBI:58349"/>
        <dbReference type="EC" id="1.14.13.8"/>
    </reaction>
    <physiologicalReaction direction="left-to-right" evidence="17">
        <dbReference type="Rhea" id="RHEA:24469"/>
    </physiologicalReaction>
</comment>
<evidence type="ECO:0000256" key="18">
    <source>
        <dbReference type="PIRNR" id="PIRNR000332"/>
    </source>
</evidence>
<comment type="catalytic activity">
    <reaction evidence="15">
        <text>hypotaurine + NADPH + O2 + H(+) = taurine + NADP(+) + H2O</text>
        <dbReference type="Rhea" id="RHEA:69819"/>
        <dbReference type="ChEBI" id="CHEBI:15377"/>
        <dbReference type="ChEBI" id="CHEBI:15378"/>
        <dbReference type="ChEBI" id="CHEBI:15379"/>
        <dbReference type="ChEBI" id="CHEBI:57783"/>
        <dbReference type="ChEBI" id="CHEBI:57853"/>
        <dbReference type="ChEBI" id="CHEBI:58349"/>
        <dbReference type="ChEBI" id="CHEBI:507393"/>
        <dbReference type="EC" id="1.14.13.8"/>
    </reaction>
    <physiologicalReaction direction="left-to-right" evidence="15">
        <dbReference type="Rhea" id="RHEA:69820"/>
    </physiologicalReaction>
</comment>
<comment type="subcellular location">
    <subcellularLocation>
        <location evidence="2">Endoplasmic reticulum membrane</location>
        <topology evidence="2">Single-pass membrane protein</topology>
    </subcellularLocation>
</comment>
<evidence type="ECO:0000256" key="8">
    <source>
        <dbReference type="ARBA" id="ARBA00022857"/>
    </source>
</evidence>
<evidence type="ECO:0000256" key="7">
    <source>
        <dbReference type="ARBA" id="ARBA00022827"/>
    </source>
</evidence>
<dbReference type="Pfam" id="PF00743">
    <property type="entry name" value="FMO-like"/>
    <property type="match status" value="1"/>
</dbReference>
<keyword evidence="7 18" id="KW-0274">FAD</keyword>
<evidence type="ECO:0000256" key="12">
    <source>
        <dbReference type="ARBA" id="ARBA00023136"/>
    </source>
</evidence>
<dbReference type="FunFam" id="3.50.50.60:FF:000159">
    <property type="entry name" value="Dimethylaniline monooxygenase [N-oxide-forming]"/>
    <property type="match status" value="1"/>
</dbReference>
<evidence type="ECO:0000256" key="19">
    <source>
        <dbReference type="RuleBase" id="RU361177"/>
    </source>
</evidence>
<comment type="similarity">
    <text evidence="3 18 19">Belongs to the FMO family.</text>
</comment>
<proteinExistence type="inferred from homology"/>
<evidence type="ECO:0000256" key="10">
    <source>
        <dbReference type="ARBA" id="ARBA00023002"/>
    </source>
</evidence>
<evidence type="ECO:0000256" key="1">
    <source>
        <dbReference type="ARBA" id="ARBA00001974"/>
    </source>
</evidence>
<evidence type="ECO:0000256" key="2">
    <source>
        <dbReference type="ARBA" id="ARBA00004389"/>
    </source>
</evidence>
<dbReference type="InterPro" id="IPR050346">
    <property type="entry name" value="FMO-like"/>
</dbReference>
<keyword evidence="6 18" id="KW-0256">Endoplasmic reticulum</keyword>
<reference evidence="20 21" key="1">
    <citation type="journal article" date="2022" name="Nat. Ecol. Evol.">
        <title>A masculinizing supergene underlies an exaggerated male reproductive morph in a spider.</title>
        <authorList>
            <person name="Hendrickx F."/>
            <person name="De Corte Z."/>
            <person name="Sonet G."/>
            <person name="Van Belleghem S.M."/>
            <person name="Kostlbacher S."/>
            <person name="Vangestel C."/>
        </authorList>
    </citation>
    <scope>NUCLEOTIDE SEQUENCE [LARGE SCALE GENOMIC DNA]</scope>
    <source>
        <strain evidence="20">W744_W776</strain>
    </source>
</reference>
<keyword evidence="4 18" id="KW-0285">Flavoprotein</keyword>
<dbReference type="EMBL" id="JAFNEN010000139">
    <property type="protein sequence ID" value="KAG8192477.1"/>
    <property type="molecule type" value="Genomic_DNA"/>
</dbReference>
<keyword evidence="5" id="KW-0812">Transmembrane</keyword>
<accession>A0AAV6V795</accession>
<comment type="function">
    <text evidence="13">Broad spectrum monooxygenase that catalyzes the oxygenation of a wide variety of nitrogen- and sulfur-containing compounds including xenobiotics. Catalyzes the S-oxygenation of hypotaurine to produce taurine, an organic osmolyte involved in cell volume regulation as well as a variety of cytoprotective and developmental processes. In vitro, catalyzes the N-oxygenation of trimethylamine (TMA) to produce trimethylamine N-oxide (TMAO) and could therefore participate to the detoxification of this compound that is generated by the action of gut microbiota from dietary precursors such as choline, choline containing compounds, betaine or L-carnitine.</text>
</comment>
<evidence type="ECO:0000256" key="9">
    <source>
        <dbReference type="ARBA" id="ARBA00022989"/>
    </source>
</evidence>
<keyword evidence="21" id="KW-1185">Reference proteome</keyword>
<evidence type="ECO:0000256" key="11">
    <source>
        <dbReference type="ARBA" id="ARBA00023033"/>
    </source>
</evidence>
<name>A0AAV6V795_9ARAC</name>
<evidence type="ECO:0000256" key="5">
    <source>
        <dbReference type="ARBA" id="ARBA00022692"/>
    </source>
</evidence>